<dbReference type="InterPro" id="IPR036291">
    <property type="entry name" value="NAD(P)-bd_dom_sf"/>
</dbReference>
<evidence type="ECO:0000313" key="2">
    <source>
        <dbReference type="EMBL" id="RPE66428.1"/>
    </source>
</evidence>
<proteinExistence type="predicted"/>
<sequence length="310" mass="33964">MSTASNLPCLVIGASGFIGRNLVETLTQQGIAVRAMTRSGEPFLDHPLVEFVKGDMSDINSYVDHLQGIGSCVQLCTTTKPGSANKDISFDITSNLIANVQLLEKLSDLGNIKFVFISSGGTVYGDPAYVPIDEKHPTEPKSSYGITKLAIEKYISMFVGQKKLDATILRVSNPFGKFQPYNDGQGVIATFLWRIMNDEPIEIWGDGTAVRDYLHVDDVCASIIHALQYRGDQTVFNIGQGQGLSLTQIIEGIEKTLGKSAKVSYRPGRATDVRTNVLDCTLAHQEMNWAPQTEFHEGLENTAAWMAELK</sequence>
<dbReference type="SUPFAM" id="SSF51735">
    <property type="entry name" value="NAD(P)-binding Rossmann-fold domains"/>
    <property type="match status" value="1"/>
</dbReference>
<keyword evidence="3" id="KW-1185">Reference proteome</keyword>
<dbReference type="PANTHER" id="PTHR43245:SF13">
    <property type="entry name" value="UDP-D-APIOSE_UDP-D-XYLOSE SYNTHASE 2"/>
    <property type="match status" value="1"/>
</dbReference>
<dbReference type="Gene3D" id="3.90.25.10">
    <property type="entry name" value="UDP-galactose 4-epimerase, domain 1"/>
    <property type="match status" value="1"/>
</dbReference>
<protein>
    <submittedName>
        <fullName evidence="2">UDP-glucose 4-epimerase</fullName>
    </submittedName>
</protein>
<dbReference type="PANTHER" id="PTHR43245">
    <property type="entry name" value="BIFUNCTIONAL POLYMYXIN RESISTANCE PROTEIN ARNA"/>
    <property type="match status" value="1"/>
</dbReference>
<dbReference type="OrthoDB" id="9801785at2"/>
<name>A0A3N4U9G1_9RHOB</name>
<evidence type="ECO:0000259" key="1">
    <source>
        <dbReference type="Pfam" id="PF01370"/>
    </source>
</evidence>
<comment type="caution">
    <text evidence="2">The sequence shown here is derived from an EMBL/GenBank/DDBJ whole genome shotgun (WGS) entry which is preliminary data.</text>
</comment>
<reference evidence="2 3" key="1">
    <citation type="submission" date="2018-11" db="EMBL/GenBank/DDBJ databases">
        <title>Genomic Encyclopedia of Type Strains, Phase IV (KMG-IV): sequencing the most valuable type-strain genomes for metagenomic binning, comparative biology and taxonomic classification.</title>
        <authorList>
            <person name="Goeker M."/>
        </authorList>
    </citation>
    <scope>NUCLEOTIDE SEQUENCE [LARGE SCALE GENOMIC DNA]</scope>
    <source>
        <strain evidence="2 3">DSM 104731</strain>
    </source>
</reference>
<gene>
    <name evidence="2" type="ORF">EDD53_2130</name>
</gene>
<dbReference type="RefSeq" id="WP_123793176.1">
    <property type="nucleotide sequence ID" value="NZ_RKQK01000003.1"/>
</dbReference>
<dbReference type="Proteomes" id="UP000269689">
    <property type="component" value="Unassembled WGS sequence"/>
</dbReference>
<dbReference type="Gene3D" id="3.40.50.720">
    <property type="entry name" value="NAD(P)-binding Rossmann-like Domain"/>
    <property type="match status" value="1"/>
</dbReference>
<dbReference type="InterPro" id="IPR050177">
    <property type="entry name" value="Lipid_A_modif_metabolic_enz"/>
</dbReference>
<dbReference type="Pfam" id="PF01370">
    <property type="entry name" value="Epimerase"/>
    <property type="match status" value="1"/>
</dbReference>
<dbReference type="AlphaFoldDB" id="A0A3N4U9G1"/>
<evidence type="ECO:0000313" key="3">
    <source>
        <dbReference type="Proteomes" id="UP000269689"/>
    </source>
</evidence>
<feature type="domain" description="NAD-dependent epimerase/dehydratase" evidence="1">
    <location>
        <begin position="10"/>
        <end position="239"/>
    </location>
</feature>
<dbReference type="InterPro" id="IPR001509">
    <property type="entry name" value="Epimerase_deHydtase"/>
</dbReference>
<accession>A0A3N4U9G1</accession>
<organism evidence="2 3">
    <name type="scientific">Pacificibacter maritimus</name>
    <dbReference type="NCBI Taxonomy" id="762213"/>
    <lineage>
        <taxon>Bacteria</taxon>
        <taxon>Pseudomonadati</taxon>
        <taxon>Pseudomonadota</taxon>
        <taxon>Alphaproteobacteria</taxon>
        <taxon>Rhodobacterales</taxon>
        <taxon>Roseobacteraceae</taxon>
        <taxon>Pacificibacter</taxon>
    </lineage>
</organism>
<dbReference type="EMBL" id="RKQK01000003">
    <property type="protein sequence ID" value="RPE66428.1"/>
    <property type="molecule type" value="Genomic_DNA"/>
</dbReference>